<feature type="transmembrane region" description="Helical" evidence="1">
    <location>
        <begin position="7"/>
        <end position="29"/>
    </location>
</feature>
<evidence type="ECO:0000313" key="3">
    <source>
        <dbReference type="Proteomes" id="UP000091918"/>
    </source>
</evidence>
<dbReference type="STRING" id="1658172.A0A1B7P2F9"/>
<evidence type="ECO:0008006" key="4">
    <source>
        <dbReference type="Google" id="ProtNLM"/>
    </source>
</evidence>
<dbReference type="EMBL" id="LGUA01000202">
    <property type="protein sequence ID" value="OAX83213.1"/>
    <property type="molecule type" value="Genomic_DNA"/>
</dbReference>
<evidence type="ECO:0000313" key="2">
    <source>
        <dbReference type="EMBL" id="OAX83213.1"/>
    </source>
</evidence>
<reference evidence="2 3" key="1">
    <citation type="submission" date="2015-07" db="EMBL/GenBank/DDBJ databases">
        <title>Emmonsia species relationships and genome sequence.</title>
        <authorList>
            <person name="Cuomo C.A."/>
            <person name="Schwartz I.S."/>
            <person name="Kenyon C."/>
            <person name="de Hoog G.S."/>
            <person name="Govender N.P."/>
            <person name="Botha A."/>
            <person name="Moreno L."/>
            <person name="de Vries M."/>
            <person name="Munoz J.F."/>
            <person name="Stielow J.B."/>
        </authorList>
    </citation>
    <scope>NUCLEOTIDE SEQUENCE [LARGE SCALE GENOMIC DNA]</scope>
    <source>
        <strain evidence="2 3">CBS 136260</strain>
    </source>
</reference>
<dbReference type="AlphaFoldDB" id="A0A1B7P2F9"/>
<feature type="transmembrane region" description="Helical" evidence="1">
    <location>
        <begin position="89"/>
        <end position="107"/>
    </location>
</feature>
<name>A0A1B7P2F9_9EURO</name>
<proteinExistence type="predicted"/>
<gene>
    <name evidence="2" type="ORF">ACJ72_02430</name>
</gene>
<evidence type="ECO:0000256" key="1">
    <source>
        <dbReference type="SAM" id="Phobius"/>
    </source>
</evidence>
<keyword evidence="1" id="KW-0812">Transmembrane</keyword>
<feature type="transmembrane region" description="Helical" evidence="1">
    <location>
        <begin position="54"/>
        <end position="77"/>
    </location>
</feature>
<protein>
    <recommendedName>
        <fullName evidence="4">Tetraspanin</fullName>
    </recommendedName>
</protein>
<organism evidence="2 3">
    <name type="scientific">Emergomyces africanus</name>
    <dbReference type="NCBI Taxonomy" id="1955775"/>
    <lineage>
        <taxon>Eukaryota</taxon>
        <taxon>Fungi</taxon>
        <taxon>Dikarya</taxon>
        <taxon>Ascomycota</taxon>
        <taxon>Pezizomycotina</taxon>
        <taxon>Eurotiomycetes</taxon>
        <taxon>Eurotiomycetidae</taxon>
        <taxon>Onygenales</taxon>
        <taxon>Ajellomycetaceae</taxon>
        <taxon>Emergomyces</taxon>
    </lineage>
</organism>
<comment type="caution">
    <text evidence="2">The sequence shown here is derived from an EMBL/GenBank/DDBJ whole genome shotgun (WGS) entry which is preliminary data.</text>
</comment>
<keyword evidence="1" id="KW-0472">Membrane</keyword>
<keyword evidence="3" id="KW-1185">Reference proteome</keyword>
<feature type="transmembrane region" description="Helical" evidence="1">
    <location>
        <begin position="180"/>
        <end position="203"/>
    </location>
</feature>
<keyword evidence="1" id="KW-1133">Transmembrane helix</keyword>
<sequence>MVNRILATFFAADGLFVLGGVLILAVALISKSQLGAETTLDNVAHILVLSHCPITFAIVNAGFIFFTFILSLPAIILGMDRLWLKIHGWLVVASGIFTLCLGLSIWFETLTTRSKLGIMWKEQPAAVQSLLQQRFDCCGYLNSTSPPFQVDRACPTPLAAAQKAGCVGPFSDYANHFLDVIFTADFGVVAIDAILLLCIAIVLKDRKDRERYRQIDLKNGFEATI</sequence>
<dbReference type="Proteomes" id="UP000091918">
    <property type="component" value="Unassembled WGS sequence"/>
</dbReference>
<dbReference type="OrthoDB" id="2279611at2759"/>
<accession>A0A1B7P2F9</accession>